<sequence>MLINGIGMNEMSPSYGGATKTTKAGDEVQFPQNVMKTLGQWDSYLAYDKWLSDIMTYVSKR</sequence>
<protein>
    <submittedName>
        <fullName evidence="1">Uncharacterized protein</fullName>
    </submittedName>
</protein>
<accession>A0A173SZL0</accession>
<dbReference type="RefSeq" id="WP_055262539.1">
    <property type="nucleotide sequence ID" value="NZ_CYXV01000006.1"/>
</dbReference>
<name>A0A173SZL0_9FIRM</name>
<evidence type="ECO:0000313" key="1">
    <source>
        <dbReference type="EMBL" id="CUM95189.1"/>
    </source>
</evidence>
<gene>
    <name evidence="1" type="ORF">ERS852420_01749</name>
</gene>
<organism evidence="1 2">
    <name type="scientific">Roseburia faecis</name>
    <dbReference type="NCBI Taxonomy" id="301302"/>
    <lineage>
        <taxon>Bacteria</taxon>
        <taxon>Bacillati</taxon>
        <taxon>Bacillota</taxon>
        <taxon>Clostridia</taxon>
        <taxon>Lachnospirales</taxon>
        <taxon>Lachnospiraceae</taxon>
        <taxon>Roseburia</taxon>
    </lineage>
</organism>
<dbReference type="AlphaFoldDB" id="A0A173SZL0"/>
<dbReference type="EMBL" id="CYXV01000006">
    <property type="protein sequence ID" value="CUM95189.1"/>
    <property type="molecule type" value="Genomic_DNA"/>
</dbReference>
<proteinExistence type="predicted"/>
<evidence type="ECO:0000313" key="2">
    <source>
        <dbReference type="Proteomes" id="UP000095495"/>
    </source>
</evidence>
<dbReference type="Proteomes" id="UP000095495">
    <property type="component" value="Unassembled WGS sequence"/>
</dbReference>
<reference evidence="1 2" key="1">
    <citation type="submission" date="2015-09" db="EMBL/GenBank/DDBJ databases">
        <authorList>
            <consortium name="Pathogen Informatics"/>
        </authorList>
    </citation>
    <scope>NUCLEOTIDE SEQUENCE [LARGE SCALE GENOMIC DNA]</scope>
    <source>
        <strain evidence="1 2">2789STDY5608863</strain>
    </source>
</reference>